<comment type="caution">
    <text evidence="2">The sequence shown here is derived from an EMBL/GenBank/DDBJ whole genome shotgun (WGS) entry which is preliminary data.</text>
</comment>
<proteinExistence type="predicted"/>
<sequence>MQAKNGALRAQQSRSRGEKEQQRGIRKILAKSKAFKVQRSLLRRGMGVPNRTMQRNVIK</sequence>
<dbReference type="EMBL" id="LSZW01000056">
    <property type="protein sequence ID" value="KXK65762.1"/>
    <property type="molecule type" value="Genomic_DNA"/>
</dbReference>
<dbReference type="AlphaFoldDB" id="A0A136Q534"/>
<evidence type="ECO:0000313" key="2">
    <source>
        <dbReference type="EMBL" id="KXK65762.1"/>
    </source>
</evidence>
<keyword evidence="3" id="KW-1185">Reference proteome</keyword>
<dbReference type="STRING" id="626937.HMPREF3293_01365"/>
<organism evidence="2 3">
    <name type="scientific">Christensenella minuta</name>
    <dbReference type="NCBI Taxonomy" id="626937"/>
    <lineage>
        <taxon>Bacteria</taxon>
        <taxon>Bacillati</taxon>
        <taxon>Bacillota</taxon>
        <taxon>Clostridia</taxon>
        <taxon>Christensenellales</taxon>
        <taxon>Christensenellaceae</taxon>
        <taxon>Christensenella</taxon>
    </lineage>
</organism>
<protein>
    <submittedName>
        <fullName evidence="2">Uncharacterized protein</fullName>
    </submittedName>
</protein>
<reference evidence="2 3" key="1">
    <citation type="submission" date="2016-02" db="EMBL/GenBank/DDBJ databases">
        <authorList>
            <person name="Wen L."/>
            <person name="He K."/>
            <person name="Yang H."/>
        </authorList>
    </citation>
    <scope>NUCLEOTIDE SEQUENCE [LARGE SCALE GENOMIC DNA]</scope>
    <source>
        <strain evidence="2 3">DSM 22607</strain>
    </source>
</reference>
<name>A0A136Q534_9FIRM</name>
<dbReference type="KEGG" id="cmiu:B1H56_12305"/>
<evidence type="ECO:0000313" key="3">
    <source>
        <dbReference type="Proteomes" id="UP000070366"/>
    </source>
</evidence>
<dbReference type="Proteomes" id="UP000070366">
    <property type="component" value="Unassembled WGS sequence"/>
</dbReference>
<feature type="region of interest" description="Disordered" evidence="1">
    <location>
        <begin position="1"/>
        <end position="26"/>
    </location>
</feature>
<evidence type="ECO:0000256" key="1">
    <source>
        <dbReference type="SAM" id="MobiDB-lite"/>
    </source>
</evidence>
<accession>A0A136Q534</accession>
<gene>
    <name evidence="2" type="ORF">HMPREF3293_01365</name>
</gene>